<feature type="transmembrane region" description="Helical" evidence="5">
    <location>
        <begin position="90"/>
        <end position="114"/>
    </location>
</feature>
<proteinExistence type="predicted"/>
<comment type="subcellular location">
    <subcellularLocation>
        <location evidence="1">Membrane</location>
        <topology evidence="1">Multi-pass membrane protein</topology>
    </subcellularLocation>
</comment>
<evidence type="ECO:0000313" key="7">
    <source>
        <dbReference type="EMBL" id="NOV00366.1"/>
    </source>
</evidence>
<protein>
    <recommendedName>
        <fullName evidence="6">Yip1 domain-containing protein</fullName>
    </recommendedName>
</protein>
<reference evidence="7 8" key="1">
    <citation type="submission" date="2019-10" db="EMBL/GenBank/DDBJ databases">
        <title>Description of Paenibacillus pedi sp. nov.</title>
        <authorList>
            <person name="Carlier A."/>
            <person name="Qi S."/>
        </authorList>
    </citation>
    <scope>NUCLEOTIDE SEQUENCE [LARGE SCALE GENOMIC DNA]</scope>
    <source>
        <strain evidence="7 8">LMG 31457</strain>
    </source>
</reference>
<evidence type="ECO:0000256" key="2">
    <source>
        <dbReference type="ARBA" id="ARBA00022692"/>
    </source>
</evidence>
<keyword evidence="8" id="KW-1185">Reference proteome</keyword>
<sequence>MSAIEPTSNIKTTYSQSLLDLVAIIYSPTLTFKKIDANYRIRWVILCLFIIHASFYYFVSNRLISTNEIQTLLHQGEIVIPTLATQRLKIVITFFSTGIYFITVLVSHLALYVVSQVFKTTIQKKMLFAIVLISQGPVLIGKISKLFYTYHQSSTTEIASSQSITSLGLLASQFSQNQTLIKVLSGVDLMEIWTYSLIGLGIATVASSSLKKGLLTAFTVWLIIFIINASVVIAIA</sequence>
<accession>A0ABX1ZK48</accession>
<evidence type="ECO:0000259" key="6">
    <source>
        <dbReference type="Pfam" id="PF04893"/>
    </source>
</evidence>
<dbReference type="InterPro" id="IPR006977">
    <property type="entry name" value="Yip1_dom"/>
</dbReference>
<feature type="transmembrane region" description="Helical" evidence="5">
    <location>
        <begin position="126"/>
        <end position="144"/>
    </location>
</feature>
<evidence type="ECO:0000256" key="1">
    <source>
        <dbReference type="ARBA" id="ARBA00004141"/>
    </source>
</evidence>
<evidence type="ECO:0000256" key="4">
    <source>
        <dbReference type="ARBA" id="ARBA00023136"/>
    </source>
</evidence>
<evidence type="ECO:0000313" key="8">
    <source>
        <dbReference type="Proteomes" id="UP000618579"/>
    </source>
</evidence>
<dbReference type="RefSeq" id="WP_171683212.1">
    <property type="nucleotide sequence ID" value="NZ_WHNZ01000017.1"/>
</dbReference>
<keyword evidence="3 5" id="KW-1133">Transmembrane helix</keyword>
<comment type="caution">
    <text evidence="7">The sequence shown here is derived from an EMBL/GenBank/DDBJ whole genome shotgun (WGS) entry which is preliminary data.</text>
</comment>
<feature type="transmembrane region" description="Helical" evidence="5">
    <location>
        <begin position="41"/>
        <end position="59"/>
    </location>
</feature>
<dbReference type="Proteomes" id="UP000618579">
    <property type="component" value="Unassembled WGS sequence"/>
</dbReference>
<evidence type="ECO:0000256" key="5">
    <source>
        <dbReference type="SAM" id="Phobius"/>
    </source>
</evidence>
<feature type="transmembrane region" description="Helical" evidence="5">
    <location>
        <begin position="217"/>
        <end position="235"/>
    </location>
</feature>
<dbReference type="Pfam" id="PF04893">
    <property type="entry name" value="Yip1"/>
    <property type="match status" value="1"/>
</dbReference>
<keyword evidence="4 5" id="KW-0472">Membrane</keyword>
<feature type="transmembrane region" description="Helical" evidence="5">
    <location>
        <begin position="192"/>
        <end position="210"/>
    </location>
</feature>
<evidence type="ECO:0000256" key="3">
    <source>
        <dbReference type="ARBA" id="ARBA00022989"/>
    </source>
</evidence>
<dbReference type="EMBL" id="WHNZ01000017">
    <property type="protein sequence ID" value="NOV00366.1"/>
    <property type="molecule type" value="Genomic_DNA"/>
</dbReference>
<gene>
    <name evidence="7" type="ORF">GC097_10100</name>
</gene>
<keyword evidence="2 5" id="KW-0812">Transmembrane</keyword>
<organism evidence="7 8">
    <name type="scientific">Paenibacillus planticolens</name>
    <dbReference type="NCBI Taxonomy" id="2654976"/>
    <lineage>
        <taxon>Bacteria</taxon>
        <taxon>Bacillati</taxon>
        <taxon>Bacillota</taxon>
        <taxon>Bacilli</taxon>
        <taxon>Bacillales</taxon>
        <taxon>Paenibacillaceae</taxon>
        <taxon>Paenibacillus</taxon>
    </lineage>
</organism>
<feature type="domain" description="Yip1" evidence="6">
    <location>
        <begin position="24"/>
        <end position="227"/>
    </location>
</feature>
<name>A0ABX1ZK48_9BACL</name>